<feature type="region of interest" description="Disordered" evidence="1">
    <location>
        <begin position="151"/>
        <end position="176"/>
    </location>
</feature>
<protein>
    <recommendedName>
        <fullName evidence="2">DUF6824 domain-containing protein</fullName>
    </recommendedName>
</protein>
<dbReference type="InterPro" id="IPR049227">
    <property type="entry name" value="DUF6824"/>
</dbReference>
<dbReference type="EMBL" id="HBIX01034642">
    <property type="protein sequence ID" value="CAE0729849.1"/>
    <property type="molecule type" value="Transcribed_RNA"/>
</dbReference>
<sequence>MIMMSIMFNNTFNDTKSKDQEERISINSAFTFASLQRDDTFDGDELAEIFQNSMNNTTEASTSSSGATHLVTEKRESLNIFDGGELVNVFEQNHSYTEKIVDCHVDSHNIGKPAIDDSELIQDTTISRMKNPPTVKNEKVFSKQAISPSPFSISHFSTTPPKASEINKESNNSSDHEEDAMIEHIGEIRPYDIVCGRNNGAHNCIGNRRFRVTIMMNLKRYMDAPNREEKSCVIKSVIDLLTDEEEVGARFIKKVGDGMYVRLKERQIREKVGHGFREMIALSAKDAKKVQSNLYNNFSSAFR</sequence>
<proteinExistence type="predicted"/>
<dbReference type="Pfam" id="PF20710">
    <property type="entry name" value="DUF6824"/>
    <property type="match status" value="1"/>
</dbReference>
<evidence type="ECO:0000313" key="3">
    <source>
        <dbReference type="EMBL" id="CAE0729849.1"/>
    </source>
</evidence>
<feature type="compositionally biased region" description="Low complexity" evidence="1">
    <location>
        <begin position="151"/>
        <end position="161"/>
    </location>
</feature>
<evidence type="ECO:0000259" key="2">
    <source>
        <dbReference type="Pfam" id="PF20710"/>
    </source>
</evidence>
<dbReference type="AlphaFoldDB" id="A0A7S4ER16"/>
<evidence type="ECO:0000256" key="1">
    <source>
        <dbReference type="SAM" id="MobiDB-lite"/>
    </source>
</evidence>
<accession>A0A7S4ER16</accession>
<feature type="domain" description="DUF6824" evidence="2">
    <location>
        <begin position="192"/>
        <end position="278"/>
    </location>
</feature>
<reference evidence="3" key="1">
    <citation type="submission" date="2021-01" db="EMBL/GenBank/DDBJ databases">
        <authorList>
            <person name="Corre E."/>
            <person name="Pelletier E."/>
            <person name="Niang G."/>
            <person name="Scheremetjew M."/>
            <person name="Finn R."/>
            <person name="Kale V."/>
            <person name="Holt S."/>
            <person name="Cochrane G."/>
            <person name="Meng A."/>
            <person name="Brown T."/>
            <person name="Cohen L."/>
        </authorList>
    </citation>
    <scope>NUCLEOTIDE SEQUENCE</scope>
    <source>
        <strain evidence="3">10249 10 AB</strain>
    </source>
</reference>
<organism evidence="3">
    <name type="scientific">Pseudo-nitzschia australis</name>
    <dbReference type="NCBI Taxonomy" id="44445"/>
    <lineage>
        <taxon>Eukaryota</taxon>
        <taxon>Sar</taxon>
        <taxon>Stramenopiles</taxon>
        <taxon>Ochrophyta</taxon>
        <taxon>Bacillariophyta</taxon>
        <taxon>Bacillariophyceae</taxon>
        <taxon>Bacillariophycidae</taxon>
        <taxon>Bacillariales</taxon>
        <taxon>Bacillariaceae</taxon>
        <taxon>Pseudo-nitzschia</taxon>
    </lineage>
</organism>
<name>A0A7S4ER16_9STRA</name>
<gene>
    <name evidence="3" type="ORF">PAUS00366_LOCUS22634</name>
</gene>